<feature type="region of interest" description="Disordered" evidence="1">
    <location>
        <begin position="26"/>
        <end position="70"/>
    </location>
</feature>
<organism evidence="2 3">
    <name type="scientific">Colletotrichum tofieldiae</name>
    <dbReference type="NCBI Taxonomy" id="708197"/>
    <lineage>
        <taxon>Eukaryota</taxon>
        <taxon>Fungi</taxon>
        <taxon>Dikarya</taxon>
        <taxon>Ascomycota</taxon>
        <taxon>Pezizomycotina</taxon>
        <taxon>Sordariomycetes</taxon>
        <taxon>Hypocreomycetidae</taxon>
        <taxon>Glomerellales</taxon>
        <taxon>Glomerellaceae</taxon>
        <taxon>Colletotrichum</taxon>
        <taxon>Colletotrichum spaethianum species complex</taxon>
    </lineage>
</organism>
<reference evidence="2 3" key="1">
    <citation type="submission" date="2015-06" db="EMBL/GenBank/DDBJ databases">
        <title>Survival trade-offs in plant roots during colonization by closely related pathogenic and mutualistic fungi.</title>
        <authorList>
            <person name="Hacquard S."/>
            <person name="Kracher B."/>
            <person name="Hiruma K."/>
            <person name="Weinman A."/>
            <person name="Muench P."/>
            <person name="Garrido Oter R."/>
            <person name="Ver Loren van Themaat E."/>
            <person name="Dallerey J.-F."/>
            <person name="Damm U."/>
            <person name="Henrissat B."/>
            <person name="Lespinet O."/>
            <person name="Thon M."/>
            <person name="Kemen E."/>
            <person name="McHardy A.C."/>
            <person name="Schulze-Lefert P."/>
            <person name="O'Connell R.J."/>
        </authorList>
    </citation>
    <scope>NUCLEOTIDE SEQUENCE [LARGE SCALE GENOMIC DNA]</scope>
    <source>
        <strain evidence="2 3">0861</strain>
    </source>
</reference>
<feature type="compositionally biased region" description="Basic residues" evidence="1">
    <location>
        <begin position="51"/>
        <end position="62"/>
    </location>
</feature>
<accession>A0A166QFA1</accession>
<evidence type="ECO:0000256" key="1">
    <source>
        <dbReference type="SAM" id="MobiDB-lite"/>
    </source>
</evidence>
<keyword evidence="3" id="KW-1185">Reference proteome</keyword>
<comment type="caution">
    <text evidence="2">The sequence shown here is derived from an EMBL/GenBank/DDBJ whole genome shotgun (WGS) entry which is preliminary data.</text>
</comment>
<evidence type="ECO:0000313" key="3">
    <source>
        <dbReference type="Proteomes" id="UP000076552"/>
    </source>
</evidence>
<feature type="compositionally biased region" description="Basic and acidic residues" evidence="1">
    <location>
        <begin position="26"/>
        <end position="50"/>
    </location>
</feature>
<name>A0A166QFA1_9PEZI</name>
<dbReference type="EMBL" id="LFIV01000137">
    <property type="protein sequence ID" value="KZL67859.1"/>
    <property type="molecule type" value="Genomic_DNA"/>
</dbReference>
<sequence>MGSTKDNFKATVVVAGVYILVKKILDSPDNERRSQSDKNRATSENREVAHRRSPYRQTRRYSRSFTESTS</sequence>
<evidence type="ECO:0000313" key="2">
    <source>
        <dbReference type="EMBL" id="KZL67859.1"/>
    </source>
</evidence>
<dbReference type="AlphaFoldDB" id="A0A166QFA1"/>
<gene>
    <name evidence="2" type="ORF">CT0861_00864</name>
</gene>
<dbReference type="Proteomes" id="UP000076552">
    <property type="component" value="Unassembled WGS sequence"/>
</dbReference>
<protein>
    <submittedName>
        <fullName evidence="2">Uncharacterized protein</fullName>
    </submittedName>
</protein>
<proteinExistence type="predicted"/>